<dbReference type="GO" id="GO:0071540">
    <property type="term" value="C:eukaryotic translation initiation factor 3 complex, eIF3e"/>
    <property type="evidence" value="ECO:0007669"/>
    <property type="project" value="UniProtKB-UniRule"/>
</dbReference>
<dbReference type="InterPro" id="IPR036390">
    <property type="entry name" value="WH_DNA-bd_sf"/>
</dbReference>
<feature type="domain" description="PCI" evidence="6">
    <location>
        <begin position="140"/>
        <end position="318"/>
    </location>
</feature>
<gene>
    <name evidence="7" type="ORF">OSB1V03_LOCUS8599</name>
</gene>
<evidence type="ECO:0000256" key="1">
    <source>
        <dbReference type="ARBA" id="ARBA00022490"/>
    </source>
</evidence>
<dbReference type="HAMAP" id="MF_03004">
    <property type="entry name" value="eIF3e"/>
    <property type="match status" value="1"/>
</dbReference>
<dbReference type="SUPFAM" id="SSF46785">
    <property type="entry name" value="Winged helix' DNA-binding domain"/>
    <property type="match status" value="1"/>
</dbReference>
<protein>
    <recommendedName>
        <fullName evidence="5">Eukaryotic translation initiation factor 3 subunit E</fullName>
        <shortName evidence="5">eIF3e</shortName>
    </recommendedName>
    <alternativeName>
        <fullName evidence="5">Eukaryotic translation initiation factor 3 subunit 6</fullName>
    </alternativeName>
</protein>
<comment type="subcellular location">
    <subcellularLocation>
        <location evidence="5">Cytoplasm</location>
    </subcellularLocation>
</comment>
<dbReference type="Pfam" id="PF09440">
    <property type="entry name" value="eIF3_N"/>
    <property type="match status" value="1"/>
</dbReference>
<dbReference type="SMART" id="SM01186">
    <property type="entry name" value="eIF3_N"/>
    <property type="match status" value="1"/>
</dbReference>
<dbReference type="CDD" id="cd21378">
    <property type="entry name" value="eIF3E"/>
    <property type="match status" value="1"/>
</dbReference>
<keyword evidence="8" id="KW-1185">Reference proteome</keyword>
<keyword evidence="2 5" id="KW-0396">Initiation factor</keyword>
<name>A0A7R9KRS2_9ACAR</name>
<keyword evidence="1 5" id="KW-0963">Cytoplasm</keyword>
<dbReference type="OrthoDB" id="417252at2759"/>
<dbReference type="EMBL" id="CAJPIZ010005432">
    <property type="protein sequence ID" value="CAG2108607.1"/>
    <property type="molecule type" value="Genomic_DNA"/>
</dbReference>
<accession>A0A7R9KRS2</accession>
<keyword evidence="3 5" id="KW-0648">Protein biosynthesis</keyword>
<dbReference type="GO" id="GO:0003743">
    <property type="term" value="F:translation initiation factor activity"/>
    <property type="evidence" value="ECO:0007669"/>
    <property type="project" value="UniProtKB-UniRule"/>
</dbReference>
<dbReference type="GO" id="GO:0033290">
    <property type="term" value="C:eukaryotic 48S preinitiation complex"/>
    <property type="evidence" value="ECO:0007669"/>
    <property type="project" value="UniProtKB-UniRule"/>
</dbReference>
<evidence type="ECO:0000313" key="7">
    <source>
        <dbReference type="EMBL" id="CAD7628177.1"/>
    </source>
</evidence>
<reference evidence="7" key="1">
    <citation type="submission" date="2020-11" db="EMBL/GenBank/DDBJ databases">
        <authorList>
            <person name="Tran Van P."/>
        </authorList>
    </citation>
    <scope>NUCLEOTIDE SEQUENCE</scope>
</reference>
<sequence length="349" mass="40781">MYGQSPSTSGTQSTHQLTPKMAEWDLTTRLGKYLDRHLVFPLLEFLSVKEIYEENELLEGKLELLSNTNMVDFALDVYQRLNPGVKPPEYLYSKRSEVVGQLKQLQIQTEPMLEILLNPEVSAEIEKSRDSRQLFELLQTKYDGRELLIEMFLEKKGQYIKQQPYLNAIQTMCPHILRYLTTAVITHRQRRQYMKDLVRVIQQESYTYRDPITEFVECLYVNFDFDGAQKKLRECEIVLDNDFFLVACLDDFIENARLFIFETFCQIHECISISMLADKLNMNSEEAERWIVNLIRNAQLDAKIDSKFGHVVMGTQAVSQYQQLIEKTKAMAIRTQVLAMNIEKKIASN</sequence>
<dbReference type="InterPro" id="IPR019010">
    <property type="entry name" value="eIF3e_N"/>
</dbReference>
<dbReference type="GO" id="GO:0001732">
    <property type="term" value="P:formation of cytoplasmic translation initiation complex"/>
    <property type="evidence" value="ECO:0007669"/>
    <property type="project" value="UniProtKB-UniRule"/>
</dbReference>
<evidence type="ECO:0000256" key="3">
    <source>
        <dbReference type="ARBA" id="ARBA00022917"/>
    </source>
</evidence>
<dbReference type="SMART" id="SM00088">
    <property type="entry name" value="PINT"/>
    <property type="match status" value="1"/>
</dbReference>
<comment type="function">
    <text evidence="5">Component of the eukaryotic translation initiation factor 3 (eIF-3) complex, which is involved in protein synthesis of a specialized repertoire of mRNAs and, together with other initiation factors, stimulates binding of mRNA and methionyl-tRNAi to the 40S ribosome. The eIF-3 complex specifically targets and initiates translation of a subset of mRNAs involved in cell proliferation.</text>
</comment>
<evidence type="ECO:0000259" key="6">
    <source>
        <dbReference type="PROSITE" id="PS50250"/>
    </source>
</evidence>
<dbReference type="InterPro" id="IPR000717">
    <property type="entry name" value="PCI_dom"/>
</dbReference>
<dbReference type="GO" id="GO:0016282">
    <property type="term" value="C:eukaryotic 43S preinitiation complex"/>
    <property type="evidence" value="ECO:0007669"/>
    <property type="project" value="UniProtKB-UniRule"/>
</dbReference>
<dbReference type="EMBL" id="OC860007">
    <property type="protein sequence ID" value="CAD7628177.1"/>
    <property type="molecule type" value="Genomic_DNA"/>
</dbReference>
<dbReference type="PIRSF" id="PIRSF016255">
    <property type="entry name" value="eIF3e_su6"/>
    <property type="match status" value="1"/>
</dbReference>
<dbReference type="Pfam" id="PF21357">
    <property type="entry name" value="EIF3E_C"/>
    <property type="match status" value="1"/>
</dbReference>
<comment type="similarity">
    <text evidence="5">Belongs to the eIF-3 subunit E family.</text>
</comment>
<dbReference type="Proteomes" id="UP000759131">
    <property type="component" value="Unassembled WGS sequence"/>
</dbReference>
<dbReference type="AlphaFoldDB" id="A0A7R9KRS2"/>
<dbReference type="Pfam" id="PF01399">
    <property type="entry name" value="PCI"/>
    <property type="match status" value="1"/>
</dbReference>
<organism evidence="7">
    <name type="scientific">Medioppia subpectinata</name>
    <dbReference type="NCBI Taxonomy" id="1979941"/>
    <lineage>
        <taxon>Eukaryota</taxon>
        <taxon>Metazoa</taxon>
        <taxon>Ecdysozoa</taxon>
        <taxon>Arthropoda</taxon>
        <taxon>Chelicerata</taxon>
        <taxon>Arachnida</taxon>
        <taxon>Acari</taxon>
        <taxon>Acariformes</taxon>
        <taxon>Sarcoptiformes</taxon>
        <taxon>Oribatida</taxon>
        <taxon>Brachypylina</taxon>
        <taxon>Oppioidea</taxon>
        <taxon>Oppiidae</taxon>
        <taxon>Medioppia</taxon>
    </lineage>
</organism>
<dbReference type="PROSITE" id="PS50250">
    <property type="entry name" value="PCI"/>
    <property type="match status" value="1"/>
</dbReference>
<evidence type="ECO:0000256" key="2">
    <source>
        <dbReference type="ARBA" id="ARBA00022540"/>
    </source>
</evidence>
<dbReference type="InterPro" id="IPR016650">
    <property type="entry name" value="eIF3e"/>
</dbReference>
<comment type="subunit">
    <text evidence="4">Component of the eukaryotic translation initiation factor 3 (eIF-3) complex. The eIF-3 complex interacts with pix. Interacts with mxt.</text>
</comment>
<evidence type="ECO:0000256" key="4">
    <source>
        <dbReference type="ARBA" id="ARBA00047068"/>
    </source>
</evidence>
<evidence type="ECO:0000313" key="8">
    <source>
        <dbReference type="Proteomes" id="UP000759131"/>
    </source>
</evidence>
<dbReference type="PANTHER" id="PTHR10317">
    <property type="entry name" value="EUKARYOTIC TRANSLATION INITIATION FACTOR 3 SUBUNIT E"/>
    <property type="match status" value="1"/>
</dbReference>
<evidence type="ECO:0000256" key="5">
    <source>
        <dbReference type="HAMAP-Rule" id="MF_03004"/>
    </source>
</evidence>
<proteinExistence type="inferred from homology"/>